<sequence length="70" mass="7658">MADDRSQAQTSRSRQVWNAIILEAQSKCPGVFDLLQAYGGYAQAVREASAYLSLIHVPPMATTSDRTTRG</sequence>
<name>A0A7C1K524_THERO</name>
<proteinExistence type="predicted"/>
<accession>A0A7C1K524</accession>
<organism evidence="1">
    <name type="scientific">Thermomicrobium roseum</name>
    <dbReference type="NCBI Taxonomy" id="500"/>
    <lineage>
        <taxon>Bacteria</taxon>
        <taxon>Pseudomonadati</taxon>
        <taxon>Thermomicrobiota</taxon>
        <taxon>Thermomicrobia</taxon>
        <taxon>Thermomicrobiales</taxon>
        <taxon>Thermomicrobiaceae</taxon>
        <taxon>Thermomicrobium</taxon>
    </lineage>
</organism>
<dbReference type="EMBL" id="DSJL01000001">
    <property type="protein sequence ID" value="HEF64236.1"/>
    <property type="molecule type" value="Genomic_DNA"/>
</dbReference>
<gene>
    <name evidence="1" type="ORF">ENP47_01280</name>
</gene>
<protein>
    <submittedName>
        <fullName evidence="1">Uncharacterized protein</fullName>
    </submittedName>
</protein>
<comment type="caution">
    <text evidence="1">The sequence shown here is derived from an EMBL/GenBank/DDBJ whole genome shotgun (WGS) entry which is preliminary data.</text>
</comment>
<reference evidence="1" key="1">
    <citation type="journal article" date="2020" name="mSystems">
        <title>Genome- and Community-Level Interaction Insights into Carbon Utilization and Element Cycling Functions of Hydrothermarchaeota in Hydrothermal Sediment.</title>
        <authorList>
            <person name="Zhou Z."/>
            <person name="Liu Y."/>
            <person name="Xu W."/>
            <person name="Pan J."/>
            <person name="Luo Z.H."/>
            <person name="Li M."/>
        </authorList>
    </citation>
    <scope>NUCLEOTIDE SEQUENCE [LARGE SCALE GENOMIC DNA]</scope>
    <source>
        <strain evidence="1">SpSt-222</strain>
    </source>
</reference>
<evidence type="ECO:0000313" key="1">
    <source>
        <dbReference type="EMBL" id="HEF64236.1"/>
    </source>
</evidence>
<dbReference type="AlphaFoldDB" id="A0A7C1K524"/>